<organism evidence="1 2">
    <name type="scientific">Streptomyces lavendulae subsp. lavendulae</name>
    <dbReference type="NCBI Taxonomy" id="58340"/>
    <lineage>
        <taxon>Bacteria</taxon>
        <taxon>Bacillati</taxon>
        <taxon>Actinomycetota</taxon>
        <taxon>Actinomycetes</taxon>
        <taxon>Kitasatosporales</taxon>
        <taxon>Streptomycetaceae</taxon>
        <taxon>Streptomyces</taxon>
    </lineage>
</organism>
<proteinExistence type="predicted"/>
<dbReference type="Proteomes" id="UP000231791">
    <property type="component" value="Chromosome"/>
</dbReference>
<evidence type="ECO:0000313" key="2">
    <source>
        <dbReference type="Proteomes" id="UP000231791"/>
    </source>
</evidence>
<name>A0A2K8PSS6_STRLA</name>
<gene>
    <name evidence="1" type="ORF">SLAV_37025</name>
</gene>
<sequence length="57" mass="6353">MLWAAEGVNHHVCARLTRTRKVNAVSQIGGLILHYTAPLTAGIFRNANPYIITIDMY</sequence>
<evidence type="ECO:0000313" key="1">
    <source>
        <dbReference type="EMBL" id="ATZ29170.1"/>
    </source>
</evidence>
<protein>
    <submittedName>
        <fullName evidence="1">Uncharacterized protein</fullName>
    </submittedName>
</protein>
<keyword evidence="2" id="KW-1185">Reference proteome</keyword>
<dbReference type="EMBL" id="CP024985">
    <property type="protein sequence ID" value="ATZ29170.1"/>
    <property type="molecule type" value="Genomic_DNA"/>
</dbReference>
<dbReference type="AlphaFoldDB" id="A0A2K8PSS6"/>
<accession>A0A2K8PSS6</accession>
<reference evidence="1 2" key="1">
    <citation type="submission" date="2017-11" db="EMBL/GenBank/DDBJ databases">
        <title>Complete genome sequence of Streptomyces lavendulae subsp. lavendulae CCM 3239 (formerly 'Streptomyces aureofaciens CCM 3239'), the producer of the angucycline-type antibiotic auricin.</title>
        <authorList>
            <person name="Busche T."/>
            <person name="Novakova R."/>
            <person name="Al'Dilaimi A."/>
            <person name="Homerova D."/>
            <person name="Feckova L."/>
            <person name="Rezuchova B."/>
            <person name="Mingyar E."/>
            <person name="Csolleiova D."/>
            <person name="Bekeova C."/>
            <person name="Winkler A."/>
            <person name="Sevcikova B."/>
            <person name="Kalinowski J."/>
            <person name="Kormanec J."/>
            <person name="Ruckert C."/>
        </authorList>
    </citation>
    <scope>NUCLEOTIDE SEQUENCE [LARGE SCALE GENOMIC DNA]</scope>
    <source>
        <strain evidence="1 2">CCM 3239</strain>
    </source>
</reference>
<dbReference type="KEGG" id="slx:SLAV_37025"/>